<evidence type="ECO:0000313" key="1">
    <source>
        <dbReference type="EMBL" id="MBO8465467.1"/>
    </source>
</evidence>
<reference evidence="1" key="1">
    <citation type="submission" date="2020-10" db="EMBL/GenBank/DDBJ databases">
        <authorList>
            <person name="Gilroy R."/>
        </authorList>
    </citation>
    <scope>NUCLEOTIDE SEQUENCE</scope>
    <source>
        <strain evidence="1">10037</strain>
    </source>
</reference>
<dbReference type="EMBL" id="JADIME010000061">
    <property type="protein sequence ID" value="MBO8465467.1"/>
    <property type="molecule type" value="Genomic_DNA"/>
</dbReference>
<gene>
    <name evidence="1" type="ORF">IAB93_05665</name>
</gene>
<dbReference type="InterPro" id="IPR011004">
    <property type="entry name" value="Trimer_LpxA-like_sf"/>
</dbReference>
<dbReference type="AlphaFoldDB" id="A0A9D9N9N2"/>
<dbReference type="SUPFAM" id="SSF51161">
    <property type="entry name" value="Trimeric LpxA-like enzymes"/>
    <property type="match status" value="1"/>
</dbReference>
<dbReference type="PANTHER" id="PTHR13061:SF29">
    <property type="entry name" value="GAMMA CARBONIC ANHYDRASE-LIKE 1, MITOCHONDRIAL-RELATED"/>
    <property type="match status" value="1"/>
</dbReference>
<reference evidence="1" key="2">
    <citation type="journal article" date="2021" name="PeerJ">
        <title>Extensive microbial diversity within the chicken gut microbiome revealed by metagenomics and culture.</title>
        <authorList>
            <person name="Gilroy R."/>
            <person name="Ravi A."/>
            <person name="Getino M."/>
            <person name="Pursley I."/>
            <person name="Horton D.L."/>
            <person name="Alikhan N.F."/>
            <person name="Baker D."/>
            <person name="Gharbi K."/>
            <person name="Hall N."/>
            <person name="Watson M."/>
            <person name="Adriaenssens E.M."/>
            <person name="Foster-Nyarko E."/>
            <person name="Jarju S."/>
            <person name="Secka A."/>
            <person name="Antonio M."/>
            <person name="Oren A."/>
            <person name="Chaudhuri R.R."/>
            <person name="La Ragione R."/>
            <person name="Hildebrand F."/>
            <person name="Pallen M.J."/>
        </authorList>
    </citation>
    <scope>NUCLEOTIDE SEQUENCE</scope>
    <source>
        <strain evidence="1">10037</strain>
    </source>
</reference>
<dbReference type="Pfam" id="PF00132">
    <property type="entry name" value="Hexapep"/>
    <property type="match status" value="2"/>
</dbReference>
<dbReference type="InterPro" id="IPR001451">
    <property type="entry name" value="Hexapep"/>
</dbReference>
<dbReference type="InterPro" id="IPR047324">
    <property type="entry name" value="LbH_gamma_CA-like"/>
</dbReference>
<comment type="caution">
    <text evidence="1">The sequence shown here is derived from an EMBL/GenBank/DDBJ whole genome shotgun (WGS) entry which is preliminary data.</text>
</comment>
<dbReference type="InterPro" id="IPR050484">
    <property type="entry name" value="Transf_Hexapept/Carb_Anhydrase"/>
</dbReference>
<accession>A0A9D9N9N2</accession>
<dbReference type="Gene3D" id="2.160.10.10">
    <property type="entry name" value="Hexapeptide repeat proteins"/>
    <property type="match status" value="1"/>
</dbReference>
<protein>
    <submittedName>
        <fullName evidence="1">Gamma carbonic anhydrase family protein</fullName>
    </submittedName>
</protein>
<dbReference type="Proteomes" id="UP000823597">
    <property type="component" value="Unassembled WGS sequence"/>
</dbReference>
<organism evidence="1 2">
    <name type="scientific">Candidatus Merdivivens pullistercoris</name>
    <dbReference type="NCBI Taxonomy" id="2840873"/>
    <lineage>
        <taxon>Bacteria</taxon>
        <taxon>Pseudomonadati</taxon>
        <taxon>Bacteroidota</taxon>
        <taxon>Bacteroidia</taxon>
        <taxon>Bacteroidales</taxon>
        <taxon>Muribaculaceae</taxon>
        <taxon>Muribaculaceae incertae sedis</taxon>
        <taxon>Candidatus Merdivivens</taxon>
    </lineage>
</organism>
<proteinExistence type="predicted"/>
<evidence type="ECO:0000313" key="2">
    <source>
        <dbReference type="Proteomes" id="UP000823597"/>
    </source>
</evidence>
<name>A0A9D9N9N2_9BACT</name>
<dbReference type="CDD" id="cd04645">
    <property type="entry name" value="LbH_gamma_CA_like"/>
    <property type="match status" value="1"/>
</dbReference>
<sequence length="180" mass="19282">MAIIREVLGFTPVIGERCFIAENAAIIGDVKIGDDCSIWYGTVLRGDVNSIIIGDRVNIQDGAVLHTLYKRSVVEIGNDVSVGHNAVIHGAKIGNNVLVGMGAVLLDNVVVPDNTIIAAGAVVLSNSVLEPGIYAGVPAKKVKDSSETVADMTKNNAAGYLRYKEWFLDGSVRDEYRNKR</sequence>
<dbReference type="PANTHER" id="PTHR13061">
    <property type="entry name" value="DYNACTIN SUBUNIT P25"/>
    <property type="match status" value="1"/>
</dbReference>